<keyword evidence="5 11" id="KW-0444">Lipid biosynthesis</keyword>
<dbReference type="InterPro" id="IPR003835">
    <property type="entry name" value="Glyco_trans_19"/>
</dbReference>
<dbReference type="AlphaFoldDB" id="A0A1E7Q8Q0"/>
<dbReference type="OrthoDB" id="9801642at2"/>
<protein>
    <recommendedName>
        <fullName evidence="4 11">Lipid-A-disaccharide synthase</fullName>
        <ecNumber evidence="3 11">2.4.1.182</ecNumber>
    </recommendedName>
</protein>
<keyword evidence="8 11" id="KW-0808">Transferase</keyword>
<evidence type="ECO:0000313" key="12">
    <source>
        <dbReference type="EMBL" id="OEY70565.1"/>
    </source>
</evidence>
<evidence type="ECO:0000313" key="13">
    <source>
        <dbReference type="Proteomes" id="UP000242258"/>
    </source>
</evidence>
<evidence type="ECO:0000256" key="7">
    <source>
        <dbReference type="ARBA" id="ARBA00022676"/>
    </source>
</evidence>
<dbReference type="GO" id="GO:0009245">
    <property type="term" value="P:lipid A biosynthetic process"/>
    <property type="evidence" value="ECO:0007669"/>
    <property type="project" value="UniProtKB-UniRule"/>
</dbReference>
<dbReference type="RefSeq" id="WP_070050119.1">
    <property type="nucleotide sequence ID" value="NZ_CBCSDO010000002.1"/>
</dbReference>
<gene>
    <name evidence="11" type="primary">lpxB</name>
    <name evidence="12" type="ORF">BI198_14080</name>
</gene>
<dbReference type="GO" id="GO:0016020">
    <property type="term" value="C:membrane"/>
    <property type="evidence" value="ECO:0007669"/>
    <property type="project" value="GOC"/>
</dbReference>
<dbReference type="SUPFAM" id="SSF53756">
    <property type="entry name" value="UDP-Glycosyltransferase/glycogen phosphorylase"/>
    <property type="match status" value="1"/>
</dbReference>
<accession>A0A1E7Q8Q0</accession>
<comment type="pathway">
    <text evidence="11">Bacterial outer membrane biogenesis; LPS lipid A biosynthesis.</text>
</comment>
<keyword evidence="13" id="KW-1185">Reference proteome</keyword>
<evidence type="ECO:0000256" key="1">
    <source>
        <dbReference type="ARBA" id="ARBA00002056"/>
    </source>
</evidence>
<evidence type="ECO:0000256" key="6">
    <source>
        <dbReference type="ARBA" id="ARBA00022556"/>
    </source>
</evidence>
<keyword evidence="6 11" id="KW-0441">Lipid A biosynthesis</keyword>
<dbReference type="GO" id="GO:0005543">
    <property type="term" value="F:phospholipid binding"/>
    <property type="evidence" value="ECO:0007669"/>
    <property type="project" value="TreeGrafter"/>
</dbReference>
<evidence type="ECO:0000256" key="3">
    <source>
        <dbReference type="ARBA" id="ARBA00012687"/>
    </source>
</evidence>
<keyword evidence="7 11" id="KW-0328">Glycosyltransferase</keyword>
<dbReference type="STRING" id="1628148.BI198_14080"/>
<comment type="similarity">
    <text evidence="2 11">Belongs to the LpxB family.</text>
</comment>
<dbReference type="Proteomes" id="UP000242258">
    <property type="component" value="Unassembled WGS sequence"/>
</dbReference>
<sequence>MININTEIVKIAIIVGEHSGDILGADLIKACQQQYPNAQFYGIGGPRMQALGFKAHFDMEELAVMGIVEVLGRLPRLLKVKKQIISTLLADKPDVFVGIDAPDFNLPVELKLKQAGIKTVHYVSPSVWAWRHKRIFKIAAATDMVLSLLPFEKAFYDKYQVPCTFVGHTLADSMPLTVDKAAAKQALDLDSSASVLAIMPGSRSNEIKLLAADFLQAAAILQQQQPSLQLICNMVTNDKAAQFAAIKQQIAPDLKVQVFINQAREVLLAADATFITSGTATLEAMLAKCLMVVSYKANWLTYQIGSRLVKLAHFSLPNLLAGRGMVSELLQHQVTPAALVANMQPLLTTDRESLLAEYTAIHQTIKCNASQRAAEAIFKVINHNAVSKA</sequence>
<keyword evidence="9 11" id="KW-0443">Lipid metabolism</keyword>
<evidence type="ECO:0000256" key="4">
    <source>
        <dbReference type="ARBA" id="ARBA00020902"/>
    </source>
</evidence>
<dbReference type="CDD" id="cd01635">
    <property type="entry name" value="Glycosyltransferase_GTB-type"/>
    <property type="match status" value="1"/>
</dbReference>
<dbReference type="HAMAP" id="MF_00392">
    <property type="entry name" value="LpxB"/>
    <property type="match status" value="1"/>
</dbReference>
<dbReference type="UniPathway" id="UPA00973"/>
<dbReference type="PANTHER" id="PTHR30372">
    <property type="entry name" value="LIPID-A-DISACCHARIDE SYNTHASE"/>
    <property type="match status" value="1"/>
</dbReference>
<reference evidence="13" key="1">
    <citation type="submission" date="2016-09" db="EMBL/GenBank/DDBJ databases">
        <authorList>
            <person name="Wan X."/>
            <person name="Hou S."/>
        </authorList>
    </citation>
    <scope>NUCLEOTIDE SEQUENCE [LARGE SCALE GENOMIC DNA]</scope>
    <source>
        <strain evidence="13">KH87</strain>
    </source>
</reference>
<evidence type="ECO:0000256" key="5">
    <source>
        <dbReference type="ARBA" id="ARBA00022516"/>
    </source>
</evidence>
<name>A0A1E7Q8Q0_9GAMM</name>
<organism evidence="12 13">
    <name type="scientific">Rheinheimera salexigens</name>
    <dbReference type="NCBI Taxonomy" id="1628148"/>
    <lineage>
        <taxon>Bacteria</taxon>
        <taxon>Pseudomonadati</taxon>
        <taxon>Pseudomonadota</taxon>
        <taxon>Gammaproteobacteria</taxon>
        <taxon>Chromatiales</taxon>
        <taxon>Chromatiaceae</taxon>
        <taxon>Rheinheimera</taxon>
    </lineage>
</organism>
<dbReference type="EMBL" id="MKEK01000001">
    <property type="protein sequence ID" value="OEY70565.1"/>
    <property type="molecule type" value="Genomic_DNA"/>
</dbReference>
<evidence type="ECO:0000256" key="9">
    <source>
        <dbReference type="ARBA" id="ARBA00023098"/>
    </source>
</evidence>
<comment type="caution">
    <text evidence="12">The sequence shown here is derived from an EMBL/GenBank/DDBJ whole genome shotgun (WGS) entry which is preliminary data.</text>
</comment>
<evidence type="ECO:0000256" key="8">
    <source>
        <dbReference type="ARBA" id="ARBA00022679"/>
    </source>
</evidence>
<evidence type="ECO:0000256" key="10">
    <source>
        <dbReference type="ARBA" id="ARBA00048975"/>
    </source>
</evidence>
<proteinExistence type="inferred from homology"/>
<dbReference type="Pfam" id="PF02684">
    <property type="entry name" value="LpxB"/>
    <property type="match status" value="1"/>
</dbReference>
<comment type="function">
    <text evidence="1 11">Condensation of UDP-2,3-diacylglucosamine and 2,3-diacylglucosamine-1-phosphate to form lipid A disaccharide, a precursor of lipid A, a phosphorylated glycolipid that anchors the lipopolysaccharide to the outer membrane of the cell.</text>
</comment>
<dbReference type="EC" id="2.4.1.182" evidence="3 11"/>
<evidence type="ECO:0000256" key="2">
    <source>
        <dbReference type="ARBA" id="ARBA00007868"/>
    </source>
</evidence>
<dbReference type="PANTHER" id="PTHR30372:SF4">
    <property type="entry name" value="LIPID-A-DISACCHARIDE SYNTHASE, MITOCHONDRIAL-RELATED"/>
    <property type="match status" value="1"/>
</dbReference>
<dbReference type="NCBIfam" id="TIGR00215">
    <property type="entry name" value="lpxB"/>
    <property type="match status" value="1"/>
</dbReference>
<dbReference type="GO" id="GO:0008915">
    <property type="term" value="F:lipid-A-disaccharide synthase activity"/>
    <property type="evidence" value="ECO:0007669"/>
    <property type="project" value="UniProtKB-UniRule"/>
</dbReference>
<evidence type="ECO:0000256" key="11">
    <source>
        <dbReference type="HAMAP-Rule" id="MF_00392"/>
    </source>
</evidence>
<comment type="catalytic activity">
    <reaction evidence="10 11">
        <text>a lipid X + a UDP-2-N,3-O-bis[(3R)-3-hydroxyacyl]-alpha-D-glucosamine = a lipid A disaccharide + UDP + H(+)</text>
        <dbReference type="Rhea" id="RHEA:67828"/>
        <dbReference type="ChEBI" id="CHEBI:15378"/>
        <dbReference type="ChEBI" id="CHEBI:58223"/>
        <dbReference type="ChEBI" id="CHEBI:137748"/>
        <dbReference type="ChEBI" id="CHEBI:176338"/>
        <dbReference type="ChEBI" id="CHEBI:176343"/>
        <dbReference type="EC" id="2.4.1.182"/>
    </reaction>
</comment>